<evidence type="ECO:0000256" key="1">
    <source>
        <dbReference type="ARBA" id="ARBA00022729"/>
    </source>
</evidence>
<comment type="caution">
    <text evidence="5">The sequence shown here is derived from an EMBL/GenBank/DDBJ whole genome shotgun (WGS) entry which is preliminary data.</text>
</comment>
<dbReference type="InterPro" id="IPR008334">
    <property type="entry name" value="5'-Nucleotdase_C"/>
</dbReference>
<feature type="domain" description="5'-Nucleotidase C-terminal" evidence="4">
    <location>
        <begin position="306"/>
        <end position="458"/>
    </location>
</feature>
<evidence type="ECO:0000256" key="2">
    <source>
        <dbReference type="RuleBase" id="RU362119"/>
    </source>
</evidence>
<dbReference type="InterPro" id="IPR029052">
    <property type="entry name" value="Metallo-depent_PP-like"/>
</dbReference>
<proteinExistence type="inferred from homology"/>
<sequence>MKIYYTSDVHGYFYPTDYLDKDFKSTGLLCCANNYKKDENTLIIDGGDILQGSAFDYYLSKNKGSKHIAEIMSMVGVDYFTLGNHDFNYGYDYLKEYLLNHSGKCICANVVDKKNILPIYDHEIIEIDGKKIGIIGVVTDWINLWEKEENLINFEIKNSFESAKIAFEKIKDTDYKICIYHGGYEIDLDTLNKNSNTDENVGAKIAKEMDIDLLLTGHQHMSVENKNIYNTHTLQPPSNASEYMQINIDLNNNTTTSKLEKPNEKPRKDIYDKFLYIEEEVQKYLDTTIATLDKDYLPSEKLDMAINGSELADFINKIQLSVSKADISITSFANEIKGFTKNITVRDVLTTYRFPNTLTVLEINGKNLRLALEKNYSYIEFENNEFKISDKYLHPKVEHYNFDFFYNLDFEIDLKKEIGNRIGKINFKNKEIKDDDKLSIVMNNYRSSGAGDFPMYKESKVLQMINMEVSEIIIDYLESHYN</sequence>
<dbReference type="SUPFAM" id="SSF56300">
    <property type="entry name" value="Metallo-dependent phosphatases"/>
    <property type="match status" value="1"/>
</dbReference>
<name>A0ABS4KC68_9FIRM</name>
<dbReference type="PANTHER" id="PTHR11575">
    <property type="entry name" value="5'-NUCLEOTIDASE-RELATED"/>
    <property type="match status" value="1"/>
</dbReference>
<protein>
    <submittedName>
        <fullName evidence="5">2',3'-cyclic-nucleotide 2'-phosphodiesterase/3'-nucleotidase</fullName>
        <ecNumber evidence="5">3.1.3.6</ecNumber>
        <ecNumber evidence="5">3.1.4.16</ecNumber>
    </submittedName>
</protein>
<comment type="similarity">
    <text evidence="2">Belongs to the 5'-nucleotidase family.</text>
</comment>
<reference evidence="5 6" key="1">
    <citation type="submission" date="2021-03" db="EMBL/GenBank/DDBJ databases">
        <title>Genomic Encyclopedia of Type Strains, Phase IV (KMG-IV): sequencing the most valuable type-strain genomes for metagenomic binning, comparative biology and taxonomic classification.</title>
        <authorList>
            <person name="Goeker M."/>
        </authorList>
    </citation>
    <scope>NUCLEOTIDE SEQUENCE [LARGE SCALE GENOMIC DNA]</scope>
    <source>
        <strain evidence="5 6">DSM 27563</strain>
    </source>
</reference>
<dbReference type="GO" id="GO:0008663">
    <property type="term" value="F:2',3'-cyclic-nucleotide 2'-phosphodiesterase activity"/>
    <property type="evidence" value="ECO:0007669"/>
    <property type="project" value="UniProtKB-EC"/>
</dbReference>
<dbReference type="RefSeq" id="WP_210060664.1">
    <property type="nucleotide sequence ID" value="NZ_JAGGLJ010000007.1"/>
</dbReference>
<organism evidence="5 6">
    <name type="scientific">Peptoniphilus stercorisuis</name>
    <dbReference type="NCBI Taxonomy" id="1436965"/>
    <lineage>
        <taxon>Bacteria</taxon>
        <taxon>Bacillati</taxon>
        <taxon>Bacillota</taxon>
        <taxon>Tissierellia</taxon>
        <taxon>Tissierellales</taxon>
        <taxon>Peptoniphilaceae</taxon>
        <taxon>Peptoniphilus</taxon>
    </lineage>
</organism>
<dbReference type="PANTHER" id="PTHR11575:SF6">
    <property type="entry name" value="2',3'-CYCLIC-NUCLEOTIDE 2'-PHOSPHODIESTERASE_3'-NUCLEOTIDASE"/>
    <property type="match status" value="1"/>
</dbReference>
<dbReference type="InterPro" id="IPR036907">
    <property type="entry name" value="5'-Nucleotdase_C_sf"/>
</dbReference>
<dbReference type="Proteomes" id="UP001519306">
    <property type="component" value="Unassembled WGS sequence"/>
</dbReference>
<keyword evidence="2" id="KW-0547">Nucleotide-binding</keyword>
<dbReference type="EC" id="3.1.4.16" evidence="5"/>
<keyword evidence="1" id="KW-0732">Signal</keyword>
<dbReference type="InterPro" id="IPR004843">
    <property type="entry name" value="Calcineurin-like_PHP"/>
</dbReference>
<dbReference type="Gene3D" id="3.90.780.10">
    <property type="entry name" value="5'-Nucleotidase, C-terminal domain"/>
    <property type="match status" value="1"/>
</dbReference>
<accession>A0ABS4KC68</accession>
<dbReference type="Pfam" id="PF00149">
    <property type="entry name" value="Metallophos"/>
    <property type="match status" value="1"/>
</dbReference>
<dbReference type="Gene3D" id="3.60.21.10">
    <property type="match status" value="1"/>
</dbReference>
<gene>
    <name evidence="5" type="ORF">J2Z71_000903</name>
</gene>
<evidence type="ECO:0000259" key="4">
    <source>
        <dbReference type="Pfam" id="PF02872"/>
    </source>
</evidence>
<dbReference type="InterPro" id="IPR006179">
    <property type="entry name" value="5_nucleotidase/apyrase"/>
</dbReference>
<dbReference type="EC" id="3.1.3.6" evidence="5"/>
<dbReference type="SUPFAM" id="SSF55816">
    <property type="entry name" value="5'-nucleotidase (syn. UDP-sugar hydrolase), C-terminal domain"/>
    <property type="match status" value="1"/>
</dbReference>
<evidence type="ECO:0000259" key="3">
    <source>
        <dbReference type="Pfam" id="PF00149"/>
    </source>
</evidence>
<dbReference type="EMBL" id="JAGGLJ010000007">
    <property type="protein sequence ID" value="MBP2025373.1"/>
    <property type="molecule type" value="Genomic_DNA"/>
</dbReference>
<dbReference type="Pfam" id="PF02872">
    <property type="entry name" value="5_nucleotid_C"/>
    <property type="match status" value="1"/>
</dbReference>
<keyword evidence="6" id="KW-1185">Reference proteome</keyword>
<dbReference type="GO" id="GO:0008254">
    <property type="term" value="F:3'-nucleotidase activity"/>
    <property type="evidence" value="ECO:0007669"/>
    <property type="project" value="UniProtKB-EC"/>
</dbReference>
<feature type="domain" description="Calcineurin-like phosphoesterase" evidence="3">
    <location>
        <begin position="1"/>
        <end position="221"/>
    </location>
</feature>
<dbReference type="PRINTS" id="PR01607">
    <property type="entry name" value="APYRASEFAMLY"/>
</dbReference>
<evidence type="ECO:0000313" key="5">
    <source>
        <dbReference type="EMBL" id="MBP2025373.1"/>
    </source>
</evidence>
<keyword evidence="2 5" id="KW-0378">Hydrolase</keyword>
<evidence type="ECO:0000313" key="6">
    <source>
        <dbReference type="Proteomes" id="UP001519306"/>
    </source>
</evidence>